<protein>
    <submittedName>
        <fullName evidence="1">Uncharacterized protein</fullName>
    </submittedName>
</protein>
<dbReference type="AlphaFoldDB" id="X1UPB0"/>
<gene>
    <name evidence="1" type="ORF">S12H4_62510</name>
</gene>
<organism evidence="1">
    <name type="scientific">marine sediment metagenome</name>
    <dbReference type="NCBI Taxonomy" id="412755"/>
    <lineage>
        <taxon>unclassified sequences</taxon>
        <taxon>metagenomes</taxon>
        <taxon>ecological metagenomes</taxon>
    </lineage>
</organism>
<comment type="caution">
    <text evidence="1">The sequence shown here is derived from an EMBL/GenBank/DDBJ whole genome shotgun (WGS) entry which is preliminary data.</text>
</comment>
<proteinExistence type="predicted"/>
<evidence type="ECO:0000313" key="1">
    <source>
        <dbReference type="EMBL" id="GAJ19334.1"/>
    </source>
</evidence>
<sequence>MTLIYNSILATKVKLAYDEEFYISVNIQKTVDVLN</sequence>
<dbReference type="EMBL" id="BARW01041972">
    <property type="protein sequence ID" value="GAJ19334.1"/>
    <property type="molecule type" value="Genomic_DNA"/>
</dbReference>
<reference evidence="1" key="1">
    <citation type="journal article" date="2014" name="Front. Microbiol.">
        <title>High frequency of phylogenetically diverse reductive dehalogenase-homologous genes in deep subseafloor sedimentary metagenomes.</title>
        <authorList>
            <person name="Kawai M."/>
            <person name="Futagami T."/>
            <person name="Toyoda A."/>
            <person name="Takaki Y."/>
            <person name="Nishi S."/>
            <person name="Hori S."/>
            <person name="Arai W."/>
            <person name="Tsubouchi T."/>
            <person name="Morono Y."/>
            <person name="Uchiyama I."/>
            <person name="Ito T."/>
            <person name="Fujiyama A."/>
            <person name="Inagaki F."/>
            <person name="Takami H."/>
        </authorList>
    </citation>
    <scope>NUCLEOTIDE SEQUENCE</scope>
    <source>
        <strain evidence="1">Expedition CK06-06</strain>
    </source>
</reference>
<name>X1UPB0_9ZZZZ</name>
<feature type="non-terminal residue" evidence="1">
    <location>
        <position position="35"/>
    </location>
</feature>
<accession>X1UPB0</accession>